<comment type="similarity">
    <text evidence="2">Belongs to the SLC41A transporter family.</text>
</comment>
<feature type="domain" description="SLC41A/MgtE integral membrane" evidence="10">
    <location>
        <begin position="282"/>
        <end position="412"/>
    </location>
</feature>
<dbReference type="Proteomes" id="UP000075398">
    <property type="component" value="Unassembled WGS sequence"/>
</dbReference>
<protein>
    <submittedName>
        <fullName evidence="11">Divalent cation transporter</fullName>
    </submittedName>
</protein>
<keyword evidence="5" id="KW-0460">Magnesium</keyword>
<evidence type="ECO:0000256" key="2">
    <source>
        <dbReference type="ARBA" id="ARBA00009749"/>
    </source>
</evidence>
<feature type="domain" description="SLC41A/MgtE integral membrane" evidence="10">
    <location>
        <begin position="71"/>
        <end position="202"/>
    </location>
</feature>
<dbReference type="SUPFAM" id="SSF161093">
    <property type="entry name" value="MgtE membrane domain-like"/>
    <property type="match status" value="2"/>
</dbReference>
<evidence type="ECO:0000256" key="6">
    <source>
        <dbReference type="ARBA" id="ARBA00022989"/>
    </source>
</evidence>
<dbReference type="PANTHER" id="PTHR16228:SF7">
    <property type="entry name" value="SLC41A_MGTE INTEGRAL MEMBRANE DOMAIN-CONTAINING PROTEIN"/>
    <property type="match status" value="1"/>
</dbReference>
<evidence type="ECO:0000313" key="12">
    <source>
        <dbReference type="Proteomes" id="UP000075398"/>
    </source>
</evidence>
<evidence type="ECO:0000256" key="1">
    <source>
        <dbReference type="ARBA" id="ARBA00004141"/>
    </source>
</evidence>
<keyword evidence="8 9" id="KW-0472">Membrane</keyword>
<name>A0A150IZF1_9EURY</name>
<feature type="transmembrane region" description="Helical" evidence="9">
    <location>
        <begin position="324"/>
        <end position="348"/>
    </location>
</feature>
<evidence type="ECO:0000256" key="3">
    <source>
        <dbReference type="ARBA" id="ARBA00022448"/>
    </source>
</evidence>
<dbReference type="Pfam" id="PF01769">
    <property type="entry name" value="MgtE"/>
    <property type="match status" value="2"/>
</dbReference>
<keyword evidence="3" id="KW-0813">Transport</keyword>
<dbReference type="InterPro" id="IPR036739">
    <property type="entry name" value="SLC41_membr_dom_sf"/>
</dbReference>
<evidence type="ECO:0000256" key="9">
    <source>
        <dbReference type="SAM" id="Phobius"/>
    </source>
</evidence>
<comment type="caution">
    <text evidence="11">The sequence shown here is derived from an EMBL/GenBank/DDBJ whole genome shotgun (WGS) entry which is preliminary data.</text>
</comment>
<evidence type="ECO:0000259" key="10">
    <source>
        <dbReference type="Pfam" id="PF01769"/>
    </source>
</evidence>
<dbReference type="EMBL" id="LNGC01000074">
    <property type="protein sequence ID" value="KYC50380.1"/>
    <property type="molecule type" value="Genomic_DNA"/>
</dbReference>
<evidence type="ECO:0000256" key="7">
    <source>
        <dbReference type="ARBA" id="ARBA00023065"/>
    </source>
</evidence>
<dbReference type="GO" id="GO:0016020">
    <property type="term" value="C:membrane"/>
    <property type="evidence" value="ECO:0007669"/>
    <property type="project" value="UniProtKB-SubCell"/>
</dbReference>
<sequence length="419" mass="45824">MKKKKTFPVKVSPKRFVAWLPKLDFSDFSTIIKQSLFALIICAFADIFAGIYLTKMIDFLILLPGILTMLPAAIDMRGNIYASMGSRLSTGLHTGEITPSLRDSKLIAENVYSSLIQTVIMATVIAFFAMLGGFVIGNQTIGFVHLFFISLFASLVAAIGLILTTLLVAIFSFKKGLDPDNVSSPLIASIGDILNVASLFAIGIFSFSLSKGFMLFSSLTISAIIILFSLFSVRKSYYAKKILKESMAFLALCAFLSTLAGSLLDKNLELIGIFPLLLVLSPLFNAENGNIGSILSARISTSFHLGQAEITFLPKLRILKEFSYTFAITIILFPLLAIIAFIMSTLLNIPQMGFFNILKISIFVAIISSFAAMLTSYYLTYFSIRTNIDPDNVVIPLLTSIMDIASVSILILVSSIILF</sequence>
<proteinExistence type="inferred from homology"/>
<dbReference type="InterPro" id="IPR006667">
    <property type="entry name" value="SLC41_membr_dom"/>
</dbReference>
<dbReference type="STRING" id="1705564.APG08_00279"/>
<dbReference type="GO" id="GO:0008324">
    <property type="term" value="F:monoatomic cation transmembrane transporter activity"/>
    <property type="evidence" value="ECO:0007669"/>
    <property type="project" value="InterPro"/>
</dbReference>
<dbReference type="InterPro" id="IPR045349">
    <property type="entry name" value="SLC41A1-3"/>
</dbReference>
<keyword evidence="6 9" id="KW-1133">Transmembrane helix</keyword>
<dbReference type="AlphaFoldDB" id="A0A150IZF1"/>
<keyword evidence="4 9" id="KW-0812">Transmembrane</keyword>
<organism evidence="11 12">
    <name type="scientific">Candidatus Methanofastidiosum methylothiophilum</name>
    <dbReference type="NCBI Taxonomy" id="1705564"/>
    <lineage>
        <taxon>Archaea</taxon>
        <taxon>Methanobacteriati</taxon>
        <taxon>Methanobacteriota</taxon>
        <taxon>Stenosarchaea group</taxon>
        <taxon>Candidatus Methanofastidiosia</taxon>
        <taxon>Candidatus Methanofastidiosales</taxon>
        <taxon>Candidatus Methanofastidiosaceae</taxon>
        <taxon>Candidatus Methanofastidiosum</taxon>
    </lineage>
</organism>
<feature type="transmembrane region" description="Helical" evidence="9">
    <location>
        <begin position="393"/>
        <end position="418"/>
    </location>
</feature>
<feature type="transmembrane region" description="Helical" evidence="9">
    <location>
        <begin position="36"/>
        <end position="53"/>
    </location>
</feature>
<feature type="transmembrane region" description="Helical" evidence="9">
    <location>
        <begin position="143"/>
        <end position="173"/>
    </location>
</feature>
<dbReference type="PANTHER" id="PTHR16228">
    <property type="entry name" value="DIVALENT CATION TRANSPORTER SOLUTE CARRIER FAMILY 41"/>
    <property type="match status" value="1"/>
</dbReference>
<feature type="transmembrane region" description="Helical" evidence="9">
    <location>
        <begin position="245"/>
        <end position="264"/>
    </location>
</feature>
<feature type="transmembrane region" description="Helical" evidence="9">
    <location>
        <begin position="111"/>
        <end position="137"/>
    </location>
</feature>
<comment type="subcellular location">
    <subcellularLocation>
        <location evidence="1">Membrane</location>
        <topology evidence="1">Multi-pass membrane protein</topology>
    </subcellularLocation>
</comment>
<evidence type="ECO:0000256" key="4">
    <source>
        <dbReference type="ARBA" id="ARBA00022692"/>
    </source>
</evidence>
<feature type="transmembrane region" description="Helical" evidence="9">
    <location>
        <begin position="213"/>
        <end position="233"/>
    </location>
</feature>
<reference evidence="11 12" key="1">
    <citation type="journal article" date="2016" name="ISME J.">
        <title>Chasing the elusive Euryarchaeota class WSA2: genomes reveal a uniquely fastidious methyl-reducing methanogen.</title>
        <authorList>
            <person name="Nobu M.K."/>
            <person name="Narihiro T."/>
            <person name="Kuroda K."/>
            <person name="Mei R."/>
            <person name="Liu W.T."/>
        </authorList>
    </citation>
    <scope>NUCLEOTIDE SEQUENCE [LARGE SCALE GENOMIC DNA]</scope>
    <source>
        <strain evidence="11">U1lsi0528_Bin055</strain>
    </source>
</reference>
<feature type="transmembrane region" description="Helical" evidence="9">
    <location>
        <begin position="185"/>
        <end position="207"/>
    </location>
</feature>
<evidence type="ECO:0000313" key="11">
    <source>
        <dbReference type="EMBL" id="KYC50380.1"/>
    </source>
</evidence>
<feature type="transmembrane region" description="Helical" evidence="9">
    <location>
        <begin position="59"/>
        <end position="78"/>
    </location>
</feature>
<evidence type="ECO:0000256" key="5">
    <source>
        <dbReference type="ARBA" id="ARBA00022842"/>
    </source>
</evidence>
<dbReference type="Gene3D" id="1.10.357.20">
    <property type="entry name" value="SLC41 divalent cation transporters, integral membrane domain"/>
    <property type="match status" value="2"/>
</dbReference>
<evidence type="ECO:0000256" key="8">
    <source>
        <dbReference type="ARBA" id="ARBA00023136"/>
    </source>
</evidence>
<feature type="transmembrane region" description="Helical" evidence="9">
    <location>
        <begin position="360"/>
        <end position="381"/>
    </location>
</feature>
<gene>
    <name evidence="11" type="ORF">AMQ22_01472</name>
</gene>
<keyword evidence="7" id="KW-0406">Ion transport</keyword>
<accession>A0A150IZF1</accession>